<dbReference type="PANTHER" id="PTHR35010">
    <property type="entry name" value="BLL4672 PROTEIN-RELATED"/>
    <property type="match status" value="1"/>
</dbReference>
<evidence type="ECO:0000313" key="2">
    <source>
        <dbReference type="EMBL" id="MCP2369729.1"/>
    </source>
</evidence>
<sequence>MDRAGMAELLRHRRESLQPEDVGLERGARRRRAPGLRREEAAALCRMSADYLSRLEQQRGPHPSERMLSAIATGLRMSVDERDRLFVLGGYAPPPPGAGRGHVDVGLGTVFDRLHDLPAQIVTGLGETIGQTPLAAALLDDQLPHRGPARSYTYRWFTRPETRARVAVEDHALVGRALAAVLRRSAAATGAGSDAEALARHLATESAEFSALWSEATPRLPGTRRLRVEHPVVGRVEVRCQPLVDAALDHYLLVYTATPGSESAARLRALAPPAAS</sequence>
<dbReference type="GO" id="GO:0003677">
    <property type="term" value="F:DNA binding"/>
    <property type="evidence" value="ECO:0007669"/>
    <property type="project" value="InterPro"/>
</dbReference>
<evidence type="ECO:0000313" key="3">
    <source>
        <dbReference type="Proteomes" id="UP001139722"/>
    </source>
</evidence>
<accession>A0A9X2KAM6</accession>
<feature type="domain" description="HTH cro/C1-type" evidence="1">
    <location>
        <begin position="29"/>
        <end position="82"/>
    </location>
</feature>
<dbReference type="SMART" id="SM00530">
    <property type="entry name" value="HTH_XRE"/>
    <property type="match status" value="1"/>
</dbReference>
<dbReference type="InterPro" id="IPR041413">
    <property type="entry name" value="MLTR_LBD"/>
</dbReference>
<dbReference type="InterPro" id="IPR001387">
    <property type="entry name" value="Cro/C1-type_HTH"/>
</dbReference>
<evidence type="ECO:0000259" key="1">
    <source>
        <dbReference type="PROSITE" id="PS50943"/>
    </source>
</evidence>
<comment type="caution">
    <text evidence="2">The sequence shown here is derived from an EMBL/GenBank/DDBJ whole genome shotgun (WGS) entry which is preliminary data.</text>
</comment>
<protein>
    <submittedName>
        <fullName evidence="2">Transcriptional regulator with XRE-family HTH domain</fullName>
    </submittedName>
</protein>
<dbReference type="Proteomes" id="UP001139722">
    <property type="component" value="Unassembled WGS sequence"/>
</dbReference>
<reference evidence="2" key="1">
    <citation type="submission" date="2022-06" db="EMBL/GenBank/DDBJ databases">
        <title>Sequencing the genomes of 1000 actinobacteria strains.</title>
        <authorList>
            <person name="Klenk H.-P."/>
        </authorList>
    </citation>
    <scope>NUCLEOTIDE SEQUENCE</scope>
    <source>
        <strain evidence="2">DSM 22016</strain>
    </source>
</reference>
<dbReference type="SUPFAM" id="SSF47413">
    <property type="entry name" value="lambda repressor-like DNA-binding domains"/>
    <property type="match status" value="1"/>
</dbReference>
<dbReference type="Gene3D" id="3.30.450.180">
    <property type="match status" value="1"/>
</dbReference>
<dbReference type="PROSITE" id="PS50943">
    <property type="entry name" value="HTH_CROC1"/>
    <property type="match status" value="1"/>
</dbReference>
<dbReference type="OrthoDB" id="3518652at2"/>
<dbReference type="Pfam" id="PF13560">
    <property type="entry name" value="HTH_31"/>
    <property type="match status" value="1"/>
</dbReference>
<dbReference type="PANTHER" id="PTHR35010:SF2">
    <property type="entry name" value="BLL4672 PROTEIN"/>
    <property type="match status" value="1"/>
</dbReference>
<proteinExistence type="predicted"/>
<organism evidence="2 3">
    <name type="scientific">Agromyces terreus</name>
    <dbReference type="NCBI Taxonomy" id="424795"/>
    <lineage>
        <taxon>Bacteria</taxon>
        <taxon>Bacillati</taxon>
        <taxon>Actinomycetota</taxon>
        <taxon>Actinomycetes</taxon>
        <taxon>Micrococcales</taxon>
        <taxon>Microbacteriaceae</taxon>
        <taxon>Agromyces</taxon>
    </lineage>
</organism>
<dbReference type="InterPro" id="IPR010982">
    <property type="entry name" value="Lambda_DNA-bd_dom_sf"/>
</dbReference>
<dbReference type="RefSeq" id="WP_156998924.1">
    <property type="nucleotide sequence ID" value="NZ_JAMZDY010000001.1"/>
</dbReference>
<dbReference type="EMBL" id="JAMZDY010000001">
    <property type="protein sequence ID" value="MCP2369729.1"/>
    <property type="molecule type" value="Genomic_DNA"/>
</dbReference>
<keyword evidence="3" id="KW-1185">Reference proteome</keyword>
<gene>
    <name evidence="2" type="ORF">BJ978_000405</name>
</gene>
<dbReference type="AlphaFoldDB" id="A0A9X2KAM6"/>
<dbReference type="Gene3D" id="1.10.260.40">
    <property type="entry name" value="lambda repressor-like DNA-binding domains"/>
    <property type="match status" value="1"/>
</dbReference>
<dbReference type="Pfam" id="PF17765">
    <property type="entry name" value="MLTR_LBD"/>
    <property type="match status" value="1"/>
</dbReference>
<name>A0A9X2KAM6_9MICO</name>